<evidence type="ECO:0000256" key="4">
    <source>
        <dbReference type="ARBA" id="ARBA00023284"/>
    </source>
</evidence>
<dbReference type="PANTHER" id="PTHR45694">
    <property type="entry name" value="GLUTAREDOXIN 2"/>
    <property type="match status" value="1"/>
</dbReference>
<dbReference type="GO" id="GO:0003755">
    <property type="term" value="F:peptidyl-prolyl cis-trans isomerase activity"/>
    <property type="evidence" value="ECO:0007669"/>
    <property type="project" value="InterPro"/>
</dbReference>
<dbReference type="InterPro" id="IPR011899">
    <property type="entry name" value="Glutaredoxin_euk/vir"/>
</dbReference>
<dbReference type="Gene3D" id="3.40.30.10">
    <property type="entry name" value="Glutaredoxin"/>
    <property type="match status" value="2"/>
</dbReference>
<protein>
    <recommendedName>
        <fullName evidence="6">PPIase cyclophilin-type domain-containing protein</fullName>
    </recommendedName>
</protein>
<feature type="domain" description="PPIase cyclophilin-type" evidence="6">
    <location>
        <begin position="63"/>
        <end position="209"/>
    </location>
</feature>
<dbReference type="Pfam" id="PF00462">
    <property type="entry name" value="Glutaredoxin"/>
    <property type="match status" value="2"/>
</dbReference>
<dbReference type="InterPro" id="IPR011767">
    <property type="entry name" value="GLR_AS"/>
</dbReference>
<dbReference type="Gene3D" id="2.40.100.10">
    <property type="entry name" value="Cyclophilin-like"/>
    <property type="match status" value="1"/>
</dbReference>
<dbReference type="InterPro" id="IPR002109">
    <property type="entry name" value="Glutaredoxin"/>
</dbReference>
<reference evidence="7 8" key="1">
    <citation type="journal article" date="2013" name="PLoS Genet.">
        <title>Distinctive expansion of potential virulence genes in the genome of the oomycete fish pathogen Saprolegnia parasitica.</title>
        <authorList>
            <person name="Jiang R.H."/>
            <person name="de Bruijn I."/>
            <person name="Haas B.J."/>
            <person name="Belmonte R."/>
            <person name="Lobach L."/>
            <person name="Christie J."/>
            <person name="van den Ackerveken G."/>
            <person name="Bottin A."/>
            <person name="Bulone V."/>
            <person name="Diaz-Moreno S.M."/>
            <person name="Dumas B."/>
            <person name="Fan L."/>
            <person name="Gaulin E."/>
            <person name="Govers F."/>
            <person name="Grenville-Briggs L.J."/>
            <person name="Horner N.R."/>
            <person name="Levin J.Z."/>
            <person name="Mammella M."/>
            <person name="Meijer H.J."/>
            <person name="Morris P."/>
            <person name="Nusbaum C."/>
            <person name="Oome S."/>
            <person name="Phillips A.J."/>
            <person name="van Rooyen D."/>
            <person name="Rzeszutek E."/>
            <person name="Saraiva M."/>
            <person name="Secombes C.J."/>
            <person name="Seidl M.F."/>
            <person name="Snel B."/>
            <person name="Stassen J.H."/>
            <person name="Sykes S."/>
            <person name="Tripathy S."/>
            <person name="van den Berg H."/>
            <person name="Vega-Arreguin J.C."/>
            <person name="Wawra S."/>
            <person name="Young S.K."/>
            <person name="Zeng Q."/>
            <person name="Dieguez-Uribeondo J."/>
            <person name="Russ C."/>
            <person name="Tyler B.M."/>
            <person name="van West P."/>
        </authorList>
    </citation>
    <scope>NUCLEOTIDE SEQUENCE [LARGE SCALE GENOMIC DNA]</scope>
    <source>
        <strain evidence="7 8">CBS 223.65</strain>
    </source>
</reference>
<dbReference type="GO" id="GO:0034599">
    <property type="term" value="P:cellular response to oxidative stress"/>
    <property type="evidence" value="ECO:0007669"/>
    <property type="project" value="TreeGrafter"/>
</dbReference>
<dbReference type="InterPro" id="IPR014025">
    <property type="entry name" value="Glutaredoxin_subgr"/>
</dbReference>
<accession>A0A067CGT1</accession>
<dbReference type="Pfam" id="PF00160">
    <property type="entry name" value="Pro_isomerase"/>
    <property type="match status" value="1"/>
</dbReference>
<dbReference type="PROSITE" id="PS51354">
    <property type="entry name" value="GLUTAREDOXIN_2"/>
    <property type="match status" value="2"/>
</dbReference>
<dbReference type="KEGG" id="spar:SPRG_06638"/>
<evidence type="ECO:0000256" key="2">
    <source>
        <dbReference type="ARBA" id="ARBA00022982"/>
    </source>
</evidence>
<dbReference type="InterPro" id="IPR036249">
    <property type="entry name" value="Thioredoxin-like_sf"/>
</dbReference>
<dbReference type="SUPFAM" id="SSF50891">
    <property type="entry name" value="Cyclophilin-like"/>
    <property type="match status" value="1"/>
</dbReference>
<organism evidence="7 8">
    <name type="scientific">Saprolegnia parasitica (strain CBS 223.65)</name>
    <dbReference type="NCBI Taxonomy" id="695850"/>
    <lineage>
        <taxon>Eukaryota</taxon>
        <taxon>Sar</taxon>
        <taxon>Stramenopiles</taxon>
        <taxon>Oomycota</taxon>
        <taxon>Saprolegniomycetes</taxon>
        <taxon>Saprolegniales</taxon>
        <taxon>Saprolegniaceae</taxon>
        <taxon>Saprolegnia</taxon>
    </lineage>
</organism>
<keyword evidence="2" id="KW-0249">Electron transport</keyword>
<dbReference type="CDD" id="cd03419">
    <property type="entry name" value="GRX_GRXh_1_2_like"/>
    <property type="match status" value="2"/>
</dbReference>
<feature type="transmembrane region" description="Helical" evidence="5">
    <location>
        <begin position="20"/>
        <end position="39"/>
    </location>
</feature>
<dbReference type="PROSITE" id="PS50072">
    <property type="entry name" value="CSA_PPIASE_2"/>
    <property type="match status" value="1"/>
</dbReference>
<evidence type="ECO:0000313" key="7">
    <source>
        <dbReference type="EMBL" id="KDO28400.1"/>
    </source>
</evidence>
<dbReference type="InterPro" id="IPR029000">
    <property type="entry name" value="Cyclophilin-like_dom_sf"/>
</dbReference>
<dbReference type="SUPFAM" id="SSF52833">
    <property type="entry name" value="Thioredoxin-like"/>
    <property type="match status" value="2"/>
</dbReference>
<dbReference type="PRINTS" id="PR00160">
    <property type="entry name" value="GLUTAREDOXIN"/>
</dbReference>
<keyword evidence="5" id="KW-1133">Transmembrane helix</keyword>
<keyword evidence="5" id="KW-0812">Transmembrane</keyword>
<proteinExistence type="predicted"/>
<keyword evidence="5" id="KW-0472">Membrane</keyword>
<evidence type="ECO:0000259" key="6">
    <source>
        <dbReference type="PROSITE" id="PS50072"/>
    </source>
</evidence>
<dbReference type="PANTHER" id="PTHR45694:SF18">
    <property type="entry name" value="GLUTAREDOXIN-1-RELATED"/>
    <property type="match status" value="1"/>
</dbReference>
<evidence type="ECO:0000256" key="1">
    <source>
        <dbReference type="ARBA" id="ARBA00022448"/>
    </source>
</evidence>
<dbReference type="GeneID" id="24128973"/>
<dbReference type="AlphaFoldDB" id="A0A067CGT1"/>
<sequence>MLPHHKSRRPAPSAGAMAYLPYGLGAIFTLAVLKFLFFFDPIPLEDMLPFVNKTMYKVSTLHGDFVLELFPDAAPRTVAHFEKLVAAGFYTKDAGFYRAEPDFLVQAGGFVHDKPSPFGTVDVEYNLPSEERTLVLARSADPSSGSTEFSIMLTDNTAINAPSDTSPGYTVFGRVHAGYPNVKLLADVMSEGYLAKKNRHQAIAFDAIEKITALVPTTLELRLVSDAIHDALAARFSVVMFGKTTCPYCKKAKAILKELKAEVLVVEIDLLPPAVMSQYQDMLEALTGRRTVPNILLNGQSIGGGDDVEALHQSKKLAPMLQKVGALAKAVVLDSITTNPLVIFTKSFDPYSKDVKKLFKSLGAKAVVIEIDTRDDGNAILYNLQKLTGRKTTPNVFVAGKTIGGCDDTKALHETGELTLLLQQAGAL</sequence>
<dbReference type="EMBL" id="KK583211">
    <property type="protein sequence ID" value="KDO28400.1"/>
    <property type="molecule type" value="Genomic_DNA"/>
</dbReference>
<dbReference type="RefSeq" id="XP_012200842.1">
    <property type="nucleotide sequence ID" value="XM_012345452.1"/>
</dbReference>
<dbReference type="GO" id="GO:0015038">
    <property type="term" value="F:glutathione disulfide oxidoreductase activity"/>
    <property type="evidence" value="ECO:0007669"/>
    <property type="project" value="TreeGrafter"/>
</dbReference>
<keyword evidence="4" id="KW-0676">Redox-active center</keyword>
<dbReference type="VEuPathDB" id="FungiDB:SPRG_06638"/>
<keyword evidence="1" id="KW-0813">Transport</keyword>
<dbReference type="InterPro" id="IPR002130">
    <property type="entry name" value="Cyclophilin-type_PPIase_dom"/>
</dbReference>
<dbReference type="STRING" id="695850.A0A067CGT1"/>
<gene>
    <name evidence="7" type="ORF">SPRG_06638</name>
</gene>
<evidence type="ECO:0000256" key="5">
    <source>
        <dbReference type="SAM" id="Phobius"/>
    </source>
</evidence>
<dbReference type="PROSITE" id="PS00195">
    <property type="entry name" value="GLUTAREDOXIN_1"/>
    <property type="match status" value="1"/>
</dbReference>
<evidence type="ECO:0000313" key="8">
    <source>
        <dbReference type="Proteomes" id="UP000030745"/>
    </source>
</evidence>
<name>A0A067CGT1_SAPPC</name>
<evidence type="ECO:0000256" key="3">
    <source>
        <dbReference type="ARBA" id="ARBA00023157"/>
    </source>
</evidence>
<keyword evidence="3" id="KW-1015">Disulfide bond</keyword>
<dbReference type="Proteomes" id="UP000030745">
    <property type="component" value="Unassembled WGS sequence"/>
</dbReference>
<dbReference type="NCBIfam" id="TIGR02180">
    <property type="entry name" value="GRX_euk"/>
    <property type="match status" value="1"/>
</dbReference>
<dbReference type="OrthoDB" id="418495at2759"/>
<keyword evidence="8" id="KW-1185">Reference proteome</keyword>
<dbReference type="OMA" id="PFYNKTM"/>
<dbReference type="GO" id="GO:0005737">
    <property type="term" value="C:cytoplasm"/>
    <property type="evidence" value="ECO:0007669"/>
    <property type="project" value="TreeGrafter"/>
</dbReference>